<organism evidence="1 2">
    <name type="scientific">Novosphingobium pentaromativorans</name>
    <dbReference type="NCBI Taxonomy" id="205844"/>
    <lineage>
        <taxon>Bacteria</taxon>
        <taxon>Pseudomonadati</taxon>
        <taxon>Pseudomonadota</taxon>
        <taxon>Alphaproteobacteria</taxon>
        <taxon>Sphingomonadales</taxon>
        <taxon>Sphingomonadaceae</taxon>
        <taxon>Novosphingobium</taxon>
    </lineage>
</organism>
<proteinExistence type="predicted"/>
<dbReference type="Proteomes" id="UP000249082">
    <property type="component" value="Unassembled WGS sequence"/>
</dbReference>
<evidence type="ECO:0000313" key="2">
    <source>
        <dbReference type="Proteomes" id="UP000249082"/>
    </source>
</evidence>
<evidence type="ECO:0000313" key="1">
    <source>
        <dbReference type="EMBL" id="PZQ56999.1"/>
    </source>
</evidence>
<comment type="caution">
    <text evidence="1">The sequence shown here is derived from an EMBL/GenBank/DDBJ whole genome shotgun (WGS) entry which is preliminary data.</text>
</comment>
<sequence length="401" mass="43434">MEEIVMLILPFLLLQAAEPVGSAVPVPSRPAEISAMDEGLADSMVTVTGRSLRSTAASLEQCLARQCPPAEDIAASMEHAENQLIAGQFKGARKTLIKSRSRNKRYAESLPREVSGLLQFDADVASLLGMPDYGRIATFDSIDALKAGLPADDPAISFKRLAVADVFLRQGKYSTAVHMYDAVARRAEESGWSEVQGAAMFRSLRFYALAASVNPAYAYESRKRFAALRATTDPATKPMRDAALALTVKLRLISDKHADVDKIMQELAEVKMATPVLIYAPPVQFGAGSSAEMLYVTPTLSKDQWVDFDYLIAQDGTVRDVAIAAQAPKVNADVLALMQSSLEGRRYVPLDVPADSAGMARRERLMLVADTAPVTGTRLNIKAGLPKLMTMDLTSKVKARP</sequence>
<protein>
    <submittedName>
        <fullName evidence="1">Uncharacterized protein</fullName>
    </submittedName>
</protein>
<reference evidence="1 2" key="1">
    <citation type="submission" date="2017-08" db="EMBL/GenBank/DDBJ databases">
        <title>Infants hospitalized years apart are colonized by the same room-sourced microbial strains.</title>
        <authorList>
            <person name="Brooks B."/>
            <person name="Olm M.R."/>
            <person name="Firek B.A."/>
            <person name="Baker R."/>
            <person name="Thomas B.C."/>
            <person name="Morowitz M.J."/>
            <person name="Banfield J.F."/>
        </authorList>
    </citation>
    <scope>NUCLEOTIDE SEQUENCE [LARGE SCALE GENOMIC DNA]</scope>
    <source>
        <strain evidence="1">S2_005_002_R2_33</strain>
    </source>
</reference>
<dbReference type="EMBL" id="QFPX01000002">
    <property type="protein sequence ID" value="PZQ56999.1"/>
    <property type="molecule type" value="Genomic_DNA"/>
</dbReference>
<name>A0A2W5NYL9_9SPHN</name>
<dbReference type="AlphaFoldDB" id="A0A2W5NYL9"/>
<accession>A0A2W5NYL9</accession>
<gene>
    <name evidence="1" type="ORF">DI555_02415</name>
</gene>